<gene>
    <name evidence="2" type="ORF">C8F04DRAFT_1273875</name>
</gene>
<protein>
    <submittedName>
        <fullName evidence="2">Uncharacterized protein</fullName>
    </submittedName>
</protein>
<dbReference type="AlphaFoldDB" id="A0AAD6S7R2"/>
<feature type="compositionally biased region" description="Low complexity" evidence="1">
    <location>
        <begin position="215"/>
        <end position="227"/>
    </location>
</feature>
<dbReference type="Proteomes" id="UP001218188">
    <property type="component" value="Unassembled WGS sequence"/>
</dbReference>
<dbReference type="EMBL" id="JARJCM010000235">
    <property type="protein sequence ID" value="KAJ7021355.1"/>
    <property type="molecule type" value="Genomic_DNA"/>
</dbReference>
<evidence type="ECO:0000313" key="2">
    <source>
        <dbReference type="EMBL" id="KAJ7021355.1"/>
    </source>
</evidence>
<organism evidence="2 3">
    <name type="scientific">Mycena alexandri</name>
    <dbReference type="NCBI Taxonomy" id="1745969"/>
    <lineage>
        <taxon>Eukaryota</taxon>
        <taxon>Fungi</taxon>
        <taxon>Dikarya</taxon>
        <taxon>Basidiomycota</taxon>
        <taxon>Agaricomycotina</taxon>
        <taxon>Agaricomycetes</taxon>
        <taxon>Agaricomycetidae</taxon>
        <taxon>Agaricales</taxon>
        <taxon>Marasmiineae</taxon>
        <taxon>Mycenaceae</taxon>
        <taxon>Mycena</taxon>
    </lineage>
</organism>
<reference evidence="2" key="1">
    <citation type="submission" date="2023-03" db="EMBL/GenBank/DDBJ databases">
        <title>Massive genome expansion in bonnet fungi (Mycena s.s.) driven by repeated elements and novel gene families across ecological guilds.</title>
        <authorList>
            <consortium name="Lawrence Berkeley National Laboratory"/>
            <person name="Harder C.B."/>
            <person name="Miyauchi S."/>
            <person name="Viragh M."/>
            <person name="Kuo A."/>
            <person name="Thoen E."/>
            <person name="Andreopoulos B."/>
            <person name="Lu D."/>
            <person name="Skrede I."/>
            <person name="Drula E."/>
            <person name="Henrissat B."/>
            <person name="Morin E."/>
            <person name="Kohler A."/>
            <person name="Barry K."/>
            <person name="LaButti K."/>
            <person name="Morin E."/>
            <person name="Salamov A."/>
            <person name="Lipzen A."/>
            <person name="Mereny Z."/>
            <person name="Hegedus B."/>
            <person name="Baldrian P."/>
            <person name="Stursova M."/>
            <person name="Weitz H."/>
            <person name="Taylor A."/>
            <person name="Grigoriev I.V."/>
            <person name="Nagy L.G."/>
            <person name="Martin F."/>
            <person name="Kauserud H."/>
        </authorList>
    </citation>
    <scope>NUCLEOTIDE SEQUENCE</scope>
    <source>
        <strain evidence="2">CBHHK200</strain>
    </source>
</reference>
<comment type="caution">
    <text evidence="2">The sequence shown here is derived from an EMBL/GenBank/DDBJ whole genome shotgun (WGS) entry which is preliminary data.</text>
</comment>
<evidence type="ECO:0000256" key="1">
    <source>
        <dbReference type="SAM" id="MobiDB-lite"/>
    </source>
</evidence>
<feature type="compositionally biased region" description="Acidic residues" evidence="1">
    <location>
        <begin position="228"/>
        <end position="237"/>
    </location>
</feature>
<feature type="region of interest" description="Disordered" evidence="1">
    <location>
        <begin position="370"/>
        <end position="399"/>
    </location>
</feature>
<feature type="compositionally biased region" description="Polar residues" evidence="1">
    <location>
        <begin position="370"/>
        <end position="384"/>
    </location>
</feature>
<keyword evidence="3" id="KW-1185">Reference proteome</keyword>
<proteinExistence type="predicted"/>
<name>A0AAD6S7R2_9AGAR</name>
<accession>A0AAD6S7R2</accession>
<feature type="region of interest" description="Disordered" evidence="1">
    <location>
        <begin position="215"/>
        <end position="240"/>
    </location>
</feature>
<sequence>MVKNAMFCLAKQQALDPTKPFYLFQVGDDPLERLFGKLRMLGGHSFAMNYLQAIDRLGHACDLQGAFMRNPDLEQGERRLSMSRSEGVDHLTMTSWTADLTAGSCHEAAAWGAGRDIARAILEKTSVPPEHYDYDILFADEDVDMLASSLPPSPTIATPSHTVVAPSHTVVAPSHTVLSLLSLTLSLLPLPLATLLPSAALPTPSPVVATALATQPTAAAPRTSSSQDAEEDEDDQGDGVSFKFEESIPANVAPELELPSGRGVTPEDYLNVNGKWVHKQRICRLVISKDFEPKSIVRLLRVRGHTNVNAKPRDDTNIDPAVLLGPNTFVVGDPVLTLLRTETKVSLAVLRTTAIHQDGVSRSSILTSTIQNPAGCQGEDNGTSPFDDDGSQISGIRPS</sequence>
<evidence type="ECO:0000313" key="3">
    <source>
        <dbReference type="Proteomes" id="UP001218188"/>
    </source>
</evidence>